<evidence type="ECO:0000313" key="2">
    <source>
        <dbReference type="EMBL" id="EGO23788.1"/>
    </source>
</evidence>
<reference evidence="3" key="1">
    <citation type="journal article" date="2011" name="Science">
        <title>The plant cell wall-decomposing machinery underlies the functional diversity of forest fungi.</title>
        <authorList>
            <person name="Eastwood D.C."/>
            <person name="Floudas D."/>
            <person name="Binder M."/>
            <person name="Majcherczyk A."/>
            <person name="Schneider P."/>
            <person name="Aerts A."/>
            <person name="Asiegbu F.O."/>
            <person name="Baker S.E."/>
            <person name="Barry K."/>
            <person name="Bendiksby M."/>
            <person name="Blumentritt M."/>
            <person name="Coutinho P.M."/>
            <person name="Cullen D."/>
            <person name="de Vries R.P."/>
            <person name="Gathman A."/>
            <person name="Goodell B."/>
            <person name="Henrissat B."/>
            <person name="Ihrmark K."/>
            <person name="Kauserud H."/>
            <person name="Kohler A."/>
            <person name="LaButti K."/>
            <person name="Lapidus A."/>
            <person name="Lavin J.L."/>
            <person name="Lee Y.-H."/>
            <person name="Lindquist E."/>
            <person name="Lilly W."/>
            <person name="Lucas S."/>
            <person name="Morin E."/>
            <person name="Murat C."/>
            <person name="Oguiza J.A."/>
            <person name="Park J."/>
            <person name="Pisabarro A.G."/>
            <person name="Riley R."/>
            <person name="Rosling A."/>
            <person name="Salamov A."/>
            <person name="Schmidt O."/>
            <person name="Schmutz J."/>
            <person name="Skrede I."/>
            <person name="Stenlid J."/>
            <person name="Wiebenga A."/>
            <person name="Xie X."/>
            <person name="Kuees U."/>
            <person name="Hibbett D.S."/>
            <person name="Hoffmeister D."/>
            <person name="Hoegberg N."/>
            <person name="Martin F."/>
            <person name="Grigoriev I.V."/>
            <person name="Watkinson S.C."/>
        </authorList>
    </citation>
    <scope>NUCLEOTIDE SEQUENCE [LARGE SCALE GENOMIC DNA]</scope>
    <source>
        <strain evidence="3">S7.9</strain>
    </source>
</reference>
<proteinExistence type="predicted"/>
<protein>
    <submittedName>
        <fullName evidence="2">Uncharacterized protein</fullName>
    </submittedName>
</protein>
<dbReference type="EMBL" id="GL945435">
    <property type="protein sequence ID" value="EGO23788.1"/>
    <property type="molecule type" value="Genomic_DNA"/>
</dbReference>
<sequence>MPLRNRPTGKVTILHGSHSKQDDDFQVRTRNMSYKRIILVPFAYSFRLIVSASTSRTKANLEYSIGNRKNNILPIGRRYTLPSSPPQKHITSAHLAATCMCPVLS</sequence>
<gene>
    <name evidence="2" type="ORF">SERLADRAFT_470135</name>
</gene>
<dbReference type="GeneID" id="18819711"/>
<feature type="region of interest" description="Disordered" evidence="1">
    <location>
        <begin position="1"/>
        <end position="24"/>
    </location>
</feature>
<dbReference type="Proteomes" id="UP000008064">
    <property type="component" value="Unassembled WGS sequence"/>
</dbReference>
<dbReference type="HOGENOM" id="CLU_2238257_0_0_1"/>
<accession>F8NYW7</accession>
<name>F8NYW7_SERL9</name>
<dbReference type="KEGG" id="sla:SERLADRAFT_470135"/>
<evidence type="ECO:0000256" key="1">
    <source>
        <dbReference type="SAM" id="MobiDB-lite"/>
    </source>
</evidence>
<organism evidence="3">
    <name type="scientific">Serpula lacrymans var. lacrymans (strain S7.9)</name>
    <name type="common">Dry rot fungus</name>
    <dbReference type="NCBI Taxonomy" id="578457"/>
    <lineage>
        <taxon>Eukaryota</taxon>
        <taxon>Fungi</taxon>
        <taxon>Dikarya</taxon>
        <taxon>Basidiomycota</taxon>
        <taxon>Agaricomycotina</taxon>
        <taxon>Agaricomycetes</taxon>
        <taxon>Agaricomycetidae</taxon>
        <taxon>Boletales</taxon>
        <taxon>Coniophorineae</taxon>
        <taxon>Serpulaceae</taxon>
        <taxon>Serpula</taxon>
    </lineage>
</organism>
<dbReference type="RefSeq" id="XP_007319550.1">
    <property type="nucleotide sequence ID" value="XM_007319488.1"/>
</dbReference>
<evidence type="ECO:0000313" key="3">
    <source>
        <dbReference type="Proteomes" id="UP000008064"/>
    </source>
</evidence>
<dbReference type="AlphaFoldDB" id="F8NYW7"/>